<feature type="compositionally biased region" description="Polar residues" evidence="1">
    <location>
        <begin position="1029"/>
        <end position="1038"/>
    </location>
</feature>
<dbReference type="Proteomes" id="UP001153737">
    <property type="component" value="Chromosome 7"/>
</dbReference>
<dbReference type="EMBL" id="OU896713">
    <property type="protein sequence ID" value="CAG9823443.1"/>
    <property type="molecule type" value="Genomic_DNA"/>
</dbReference>
<reference evidence="3" key="1">
    <citation type="submission" date="2022-01" db="EMBL/GenBank/DDBJ databases">
        <authorList>
            <person name="King R."/>
        </authorList>
    </citation>
    <scope>NUCLEOTIDE SEQUENCE</scope>
</reference>
<name>A0A9N9X4Q8_PHACE</name>
<gene>
    <name evidence="3" type="ORF">PHAECO_LOCUS10742</name>
</gene>
<keyword evidence="4" id="KW-1185">Reference proteome</keyword>
<feature type="region of interest" description="Disordered" evidence="1">
    <location>
        <begin position="1128"/>
        <end position="1168"/>
    </location>
</feature>
<proteinExistence type="predicted"/>
<dbReference type="SMART" id="SM00537">
    <property type="entry name" value="DCX"/>
    <property type="match status" value="2"/>
</dbReference>
<accession>A0A9N9X4Q8</accession>
<feature type="compositionally biased region" description="Acidic residues" evidence="1">
    <location>
        <begin position="463"/>
        <end position="472"/>
    </location>
</feature>
<dbReference type="GO" id="GO:0005815">
    <property type="term" value="C:microtubule organizing center"/>
    <property type="evidence" value="ECO:0007669"/>
    <property type="project" value="TreeGrafter"/>
</dbReference>
<feature type="region of interest" description="Disordered" evidence="1">
    <location>
        <begin position="777"/>
        <end position="836"/>
    </location>
</feature>
<evidence type="ECO:0000259" key="2">
    <source>
        <dbReference type="PROSITE" id="PS50309"/>
    </source>
</evidence>
<feature type="compositionally biased region" description="Polar residues" evidence="1">
    <location>
        <begin position="452"/>
        <end position="462"/>
    </location>
</feature>
<dbReference type="GO" id="GO:0005874">
    <property type="term" value="C:microtubule"/>
    <property type="evidence" value="ECO:0007669"/>
    <property type="project" value="TreeGrafter"/>
</dbReference>
<dbReference type="SUPFAM" id="SSF89837">
    <property type="entry name" value="Doublecortin (DC)"/>
    <property type="match status" value="2"/>
</dbReference>
<feature type="region of interest" description="Disordered" evidence="1">
    <location>
        <begin position="879"/>
        <end position="953"/>
    </location>
</feature>
<dbReference type="Gene3D" id="3.10.20.230">
    <property type="entry name" value="Doublecortin domain"/>
    <property type="match status" value="2"/>
</dbReference>
<dbReference type="PANTHER" id="PTHR23004">
    <property type="entry name" value="DOUBLECORTIN DOMAIN CONTAINING 2"/>
    <property type="match status" value="1"/>
</dbReference>
<evidence type="ECO:0000256" key="1">
    <source>
        <dbReference type="SAM" id="MobiDB-lite"/>
    </source>
</evidence>
<feature type="region of interest" description="Disordered" evidence="1">
    <location>
        <begin position="350"/>
        <end position="494"/>
    </location>
</feature>
<dbReference type="AlphaFoldDB" id="A0A9N9X4Q8"/>
<feature type="compositionally biased region" description="Basic and acidic residues" evidence="1">
    <location>
        <begin position="919"/>
        <end position="934"/>
    </location>
</feature>
<dbReference type="OrthoDB" id="1738954at2759"/>
<evidence type="ECO:0000313" key="3">
    <source>
        <dbReference type="EMBL" id="CAG9823443.1"/>
    </source>
</evidence>
<dbReference type="Pfam" id="PF03607">
    <property type="entry name" value="DCX"/>
    <property type="match status" value="1"/>
</dbReference>
<feature type="region of interest" description="Disordered" evidence="1">
    <location>
        <begin position="999"/>
        <end position="1062"/>
    </location>
</feature>
<protein>
    <recommendedName>
        <fullName evidence="2">Doublecortin domain-containing protein</fullName>
    </recommendedName>
</protein>
<dbReference type="PROSITE" id="PS50309">
    <property type="entry name" value="DC"/>
    <property type="match status" value="2"/>
</dbReference>
<feature type="domain" description="Doublecortin" evidence="2">
    <location>
        <begin position="21"/>
        <end position="94"/>
    </location>
</feature>
<organism evidence="3 4">
    <name type="scientific">Phaedon cochleariae</name>
    <name type="common">Mustard beetle</name>
    <dbReference type="NCBI Taxonomy" id="80249"/>
    <lineage>
        <taxon>Eukaryota</taxon>
        <taxon>Metazoa</taxon>
        <taxon>Ecdysozoa</taxon>
        <taxon>Arthropoda</taxon>
        <taxon>Hexapoda</taxon>
        <taxon>Insecta</taxon>
        <taxon>Pterygota</taxon>
        <taxon>Neoptera</taxon>
        <taxon>Endopterygota</taxon>
        <taxon>Coleoptera</taxon>
        <taxon>Polyphaga</taxon>
        <taxon>Cucujiformia</taxon>
        <taxon>Chrysomeloidea</taxon>
        <taxon>Chrysomelidae</taxon>
        <taxon>Chrysomelinae</taxon>
        <taxon>Chrysomelini</taxon>
        <taxon>Phaedon</taxon>
    </lineage>
</organism>
<dbReference type="PANTHER" id="PTHR23004:SF11">
    <property type="entry name" value="PROTEIN RPI-1"/>
    <property type="match status" value="1"/>
</dbReference>
<evidence type="ECO:0000313" key="4">
    <source>
        <dbReference type="Proteomes" id="UP001153737"/>
    </source>
</evidence>
<feature type="domain" description="Doublecortin" evidence="2">
    <location>
        <begin position="146"/>
        <end position="228"/>
    </location>
</feature>
<feature type="compositionally biased region" description="Basic and acidic residues" evidence="1">
    <location>
        <begin position="442"/>
        <end position="451"/>
    </location>
</feature>
<dbReference type="InterPro" id="IPR036572">
    <property type="entry name" value="Doublecortin_dom_sf"/>
</dbReference>
<sequence>MESFLNSHFHLLSEPTFGRAKKIRVWINGDVGNKCFDISLNPNVLRTWNSILQYLTHTIHPPFGAIRKLICLSSRKAVTCFEELEAREKYIAMGINSKLIILKEGYNSPSEQELLKPKKTSKKFYSGDINSLNFQFLQETKKRNLTVIFIVVNGQACQSPTKVVLNENDLGHWSVILKYLSKILDVPEGIQQICTIFGDVVMDPLELQHGYLYVALPFNEKFENIDYTNTFGRASNKSSYVLKIRKKIQPSKVCCPIREKTSKRRKTDCLKPRCLKEFDDERECHILLPEEIPESCRTVRIEDEKGGEAIDMVKGKDCCLQNKETNLWCRIKKYNPGCCDKADGSGVLKKDRKDIKPRTVKERKKSLNEMQSKGIITDTNKEIPPVTEKASKKEIGETTVPQIDQLYKRNSHNKNGEENNDNVSSPDDDLTAKDSPPTQQLPEKDADEKESTSVINSAPDQQNSEDSDDLNESEPLGDSKPTQEDKNTSGNNIDAHEKLSLDSIEESNADNDPNLLEQEIPQKNDQIVTYFSIVDKVPTKDKKPSLSTTISRGTQTMADFTQSQSHAHHVTISSACLPRSSIAYQHETYGQKRNEDEEELSRISAECNGDEKNQATGSICNAVDKNPIEMSNSLLSKIDKCINTEISLMQERRNYMSEDNSKFSQSNEFYKPEHHFENKVNRGISAILSEMNVYPDHEPRRMPSICIKNITDINVVGYSKNGKRHKRDNIKCYESSSLSESSSAPEYGNIEKNDHLCRFCREARNLDGSISRICRSKHVSESKNKRRTEKRNDCAEMNLESPSENPDFDNTPNKTDNNISTNAELKKNSQKSRSSKISEKVLNITTDSIEDSTIPEKIVRTVVENYSDTEIIPVSDITEDKKATRKSSKRSSIIRTYPEQKLPKSKSSGKRSTSSAALRFEKIPDDDDSVKVSERPQSLKKIPEDGDPLLGSEDLQQSLPTIKTSQRNSATSAVQKIMKTIEDDIPFIEKSQSIENNVSILDSEERQQNSSKRRISTEESAFSIANPKTPRNSVTTLGRNAPPLDSEAPQESSSIRKSTKRNSCCRELRKGKCKLQNPEKLNVDNIPELDCETGQKNCTRSSGSYSNAILNVRKILEDGMAEITEVLSKKQQNSDQNKTEEIPSNQVADPQQDLVYSSSSDDTMAYFP</sequence>
<feature type="compositionally biased region" description="Basic and acidic residues" evidence="1">
    <location>
        <begin position="350"/>
        <end position="360"/>
    </location>
</feature>
<feature type="compositionally biased region" description="Polar residues" evidence="1">
    <location>
        <begin position="800"/>
        <end position="823"/>
    </location>
</feature>
<reference evidence="3" key="2">
    <citation type="submission" date="2022-10" db="EMBL/GenBank/DDBJ databases">
        <authorList>
            <consortium name="ENA_rothamsted_submissions"/>
            <consortium name="culmorum"/>
            <person name="King R."/>
        </authorList>
    </citation>
    <scope>NUCLEOTIDE SEQUENCE</scope>
</reference>
<dbReference type="GO" id="GO:0035556">
    <property type="term" value="P:intracellular signal transduction"/>
    <property type="evidence" value="ECO:0007669"/>
    <property type="project" value="InterPro"/>
</dbReference>
<feature type="compositionally biased region" description="Polar residues" evidence="1">
    <location>
        <begin position="1129"/>
        <end position="1162"/>
    </location>
</feature>
<dbReference type="InterPro" id="IPR003533">
    <property type="entry name" value="Doublecortin_dom"/>
</dbReference>